<protein>
    <submittedName>
        <fullName evidence="1">Uncharacterized protein</fullName>
    </submittedName>
</protein>
<proteinExistence type="predicted"/>
<reference evidence="1 2" key="1">
    <citation type="submission" date="2021-01" db="EMBL/GenBank/DDBJ databases">
        <title>Draft genome sequence of Micromonospora sp. strain STR1s_6.</title>
        <authorList>
            <person name="Karlyshev A."/>
            <person name="Jawad R."/>
        </authorList>
    </citation>
    <scope>NUCLEOTIDE SEQUENCE [LARGE SCALE GENOMIC DNA]</scope>
    <source>
        <strain evidence="1 2">STR1S-6</strain>
    </source>
</reference>
<gene>
    <name evidence="1" type="ORF">JM949_06475</name>
</gene>
<name>A0ABS1YCN6_9ACTN</name>
<dbReference type="EMBL" id="JAEVHL010000017">
    <property type="protein sequence ID" value="MBM0275128.1"/>
    <property type="molecule type" value="Genomic_DNA"/>
</dbReference>
<keyword evidence="2" id="KW-1185">Reference proteome</keyword>
<dbReference type="Proteomes" id="UP000622245">
    <property type="component" value="Unassembled WGS sequence"/>
</dbReference>
<comment type="caution">
    <text evidence="1">The sequence shown here is derived from an EMBL/GenBank/DDBJ whole genome shotgun (WGS) entry which is preliminary data.</text>
</comment>
<accession>A0ABS1YCN6</accession>
<dbReference type="RefSeq" id="WP_203147534.1">
    <property type="nucleotide sequence ID" value="NZ_JAEVHL010000017.1"/>
</dbReference>
<sequence>MREVLRRLLAALGDAEVRRLTAERDEARRIRDRAVRAVVRWHAIARIEKARADALAATRTKESTT</sequence>
<organism evidence="1 2">
    <name type="scientific">Micromonospora tarensis</name>
    <dbReference type="NCBI Taxonomy" id="2806100"/>
    <lineage>
        <taxon>Bacteria</taxon>
        <taxon>Bacillati</taxon>
        <taxon>Actinomycetota</taxon>
        <taxon>Actinomycetes</taxon>
        <taxon>Micromonosporales</taxon>
        <taxon>Micromonosporaceae</taxon>
        <taxon>Micromonospora</taxon>
    </lineage>
</organism>
<evidence type="ECO:0000313" key="1">
    <source>
        <dbReference type="EMBL" id="MBM0275128.1"/>
    </source>
</evidence>
<evidence type="ECO:0000313" key="2">
    <source>
        <dbReference type="Proteomes" id="UP000622245"/>
    </source>
</evidence>